<proteinExistence type="inferred from homology"/>
<evidence type="ECO:0000256" key="5">
    <source>
        <dbReference type="ARBA" id="ARBA00022641"/>
    </source>
</evidence>
<dbReference type="RefSeq" id="XP_022149343.1">
    <property type="nucleotide sequence ID" value="XM_022293651.1"/>
</dbReference>
<protein>
    <recommendedName>
        <fullName evidence="9">Phytosulfokine</fullName>
    </recommendedName>
    <component>
        <recommendedName>
            <fullName evidence="9">Phytosulfokine-alpha</fullName>
            <shortName evidence="9">PSK-alpha</shortName>
            <shortName evidence="9">Phytosulfokine-a</shortName>
        </recommendedName>
    </component>
    <component>
        <recommendedName>
            <fullName evidence="9">Phytosulfokine-beta</fullName>
            <shortName evidence="9">PSK-beta</shortName>
            <shortName evidence="9">Phytosulfokine-b</shortName>
        </recommendedName>
    </component>
</protein>
<keyword evidence="3 9" id="KW-0217">Developmental protein</keyword>
<dbReference type="GeneID" id="111017778"/>
<dbReference type="KEGG" id="mcha:111017778"/>
<dbReference type="Pfam" id="PF06404">
    <property type="entry name" value="PSK"/>
    <property type="match status" value="1"/>
</dbReference>
<dbReference type="PANTHER" id="PTHR33285:SF55">
    <property type="entry name" value="PHYTOSULFOKINES 3"/>
    <property type="match status" value="1"/>
</dbReference>
<keyword evidence="8 9" id="KW-0339">Growth factor</keyword>
<dbReference type="GO" id="GO:0030154">
    <property type="term" value="P:cell differentiation"/>
    <property type="evidence" value="ECO:0007669"/>
    <property type="project" value="UniProtKB-UniRule"/>
</dbReference>
<dbReference type="PANTHER" id="PTHR33285">
    <property type="entry name" value="PHYTOSULFOKINES 3"/>
    <property type="match status" value="1"/>
</dbReference>
<dbReference type="InterPro" id="IPR009438">
    <property type="entry name" value="Phytosulfokine"/>
</dbReference>
<dbReference type="OrthoDB" id="1858282at2759"/>
<organism evidence="10 11">
    <name type="scientific">Momordica charantia</name>
    <name type="common">Bitter gourd</name>
    <name type="synonym">Balsam pear</name>
    <dbReference type="NCBI Taxonomy" id="3673"/>
    <lineage>
        <taxon>Eukaryota</taxon>
        <taxon>Viridiplantae</taxon>
        <taxon>Streptophyta</taxon>
        <taxon>Embryophyta</taxon>
        <taxon>Tracheophyta</taxon>
        <taxon>Spermatophyta</taxon>
        <taxon>Magnoliopsida</taxon>
        <taxon>eudicotyledons</taxon>
        <taxon>Gunneridae</taxon>
        <taxon>Pentapetalae</taxon>
        <taxon>rosids</taxon>
        <taxon>fabids</taxon>
        <taxon>Cucurbitales</taxon>
        <taxon>Cucurbitaceae</taxon>
        <taxon>Momordiceae</taxon>
        <taxon>Momordica</taxon>
    </lineage>
</organism>
<comment type="similarity">
    <text evidence="2 9">Belongs to the phytosulfokine family.</text>
</comment>
<sequence>MASKLLTTFFTFLSLFFFFFFSSLAITVAARPVPDFPNAFPATTRHGLKVVDDVLEEESCGGIGEEYCLMRKTLAAHLDYIYTDNQEP</sequence>
<comment type="PTM">
    <text evidence="9">Sulfation is important for activity and for the binding to a putative membrane receptor.</text>
</comment>
<evidence type="ECO:0000256" key="4">
    <source>
        <dbReference type="ARBA" id="ARBA00022525"/>
    </source>
</evidence>
<evidence type="ECO:0000256" key="8">
    <source>
        <dbReference type="ARBA" id="ARBA00023030"/>
    </source>
</evidence>
<keyword evidence="10" id="KW-1185">Reference proteome</keyword>
<feature type="chain" id="PRO_5031610580" description="Phytosulfokine" evidence="9">
    <location>
        <begin position="31"/>
        <end position="88"/>
    </location>
</feature>
<keyword evidence="5 9" id="KW-0765">Sulfation</keyword>
<feature type="signal peptide" evidence="9">
    <location>
        <begin position="1"/>
        <end position="30"/>
    </location>
</feature>
<evidence type="ECO:0000256" key="9">
    <source>
        <dbReference type="RuleBase" id="RU368031"/>
    </source>
</evidence>
<evidence type="ECO:0000256" key="3">
    <source>
        <dbReference type="ARBA" id="ARBA00022473"/>
    </source>
</evidence>
<evidence type="ECO:0000256" key="7">
    <source>
        <dbReference type="ARBA" id="ARBA00022782"/>
    </source>
</evidence>
<gene>
    <name evidence="11" type="primary">LOC111017778</name>
</gene>
<keyword evidence="6 9" id="KW-0732">Signal</keyword>
<dbReference type="GO" id="GO:0008283">
    <property type="term" value="P:cell population proliferation"/>
    <property type="evidence" value="ECO:0007669"/>
    <property type="project" value="UniProtKB-UniRule"/>
</dbReference>
<evidence type="ECO:0000256" key="2">
    <source>
        <dbReference type="ARBA" id="ARBA00010781"/>
    </source>
</evidence>
<name>A0A6J1D6J2_MOMCH</name>
<comment type="subcellular location">
    <subcellularLocation>
        <location evidence="1 9">Secreted</location>
    </subcellularLocation>
</comment>
<comment type="PTM">
    <text evidence="9">PSK-alpha is produced by endopeptidase digestion. PSK-beta is produced from PSK-alpha by exopeptidase digestion.</text>
</comment>
<accession>A0A6J1D6J2</accession>
<reference evidence="11" key="1">
    <citation type="submission" date="2025-08" db="UniProtKB">
        <authorList>
            <consortium name="RefSeq"/>
        </authorList>
    </citation>
    <scope>IDENTIFICATION</scope>
    <source>
        <strain evidence="11">OHB3-1</strain>
    </source>
</reference>
<keyword evidence="4 9" id="KW-0964">Secreted</keyword>
<dbReference type="GO" id="GO:0008083">
    <property type="term" value="F:growth factor activity"/>
    <property type="evidence" value="ECO:0007669"/>
    <property type="project" value="UniProtKB-UniRule"/>
</dbReference>
<dbReference type="Proteomes" id="UP000504603">
    <property type="component" value="Unplaced"/>
</dbReference>
<evidence type="ECO:0000313" key="11">
    <source>
        <dbReference type="RefSeq" id="XP_022149343.1"/>
    </source>
</evidence>
<comment type="function">
    <text evidence="9">Promotes plant cell differentiation, organogenesis and somatic embryogenesis as well as cell proliferation.</text>
</comment>
<evidence type="ECO:0000313" key="10">
    <source>
        <dbReference type="Proteomes" id="UP000504603"/>
    </source>
</evidence>
<keyword evidence="7 9" id="KW-0221">Differentiation</keyword>
<evidence type="ECO:0000256" key="1">
    <source>
        <dbReference type="ARBA" id="ARBA00004613"/>
    </source>
</evidence>
<evidence type="ECO:0000256" key="6">
    <source>
        <dbReference type="ARBA" id="ARBA00022729"/>
    </source>
</evidence>
<dbReference type="AlphaFoldDB" id="A0A6J1D6J2"/>
<dbReference type="GO" id="GO:0005576">
    <property type="term" value="C:extracellular region"/>
    <property type="evidence" value="ECO:0007669"/>
    <property type="project" value="UniProtKB-SubCell"/>
</dbReference>